<gene>
    <name evidence="1" type="ORF">C7Y44_20515</name>
</gene>
<keyword evidence="2" id="KW-1185">Reference proteome</keyword>
<reference evidence="1 2" key="1">
    <citation type="submission" date="2018-03" db="EMBL/GenBank/DDBJ databases">
        <title>Aerobic endospore-forming bacteria genome sequencing and assembly.</title>
        <authorList>
            <person name="Cavalcante D.A."/>
            <person name="Driks A."/>
            <person name="Putonti C."/>
            <person name="De-Souza M.T."/>
        </authorList>
    </citation>
    <scope>NUCLEOTIDE SEQUENCE [LARGE SCALE GENOMIC DNA]</scope>
    <source>
        <strain evidence="1 2">SDF0028</strain>
    </source>
</reference>
<dbReference type="SUPFAM" id="SSF51004">
    <property type="entry name" value="C-terminal (heme d1) domain of cytochrome cd1-nitrite reductase"/>
    <property type="match status" value="1"/>
</dbReference>
<dbReference type="NCBIfam" id="TIGR02276">
    <property type="entry name" value="beta_rpt_yvtn"/>
    <property type="match status" value="1"/>
</dbReference>
<dbReference type="EMBL" id="SADY01000006">
    <property type="protein sequence ID" value="TQR43533.1"/>
    <property type="molecule type" value="Genomic_DNA"/>
</dbReference>
<dbReference type="PANTHER" id="PTHR47197">
    <property type="entry name" value="PROTEIN NIRF"/>
    <property type="match status" value="1"/>
</dbReference>
<dbReference type="InterPro" id="IPR011048">
    <property type="entry name" value="Haem_d1_sf"/>
</dbReference>
<proteinExistence type="predicted"/>
<name>A0ABY3ALA5_PAEPP</name>
<dbReference type="PANTHER" id="PTHR47197:SF3">
    <property type="entry name" value="DIHYDRO-HEME D1 DEHYDROGENASE"/>
    <property type="match status" value="1"/>
</dbReference>
<dbReference type="InterPro" id="IPR011964">
    <property type="entry name" value="YVTN_b-propeller_repeat"/>
</dbReference>
<dbReference type="Gene3D" id="2.130.10.10">
    <property type="entry name" value="YVTN repeat-like/Quinoprotein amine dehydrogenase"/>
    <property type="match status" value="2"/>
</dbReference>
<dbReference type="Proteomes" id="UP000316208">
    <property type="component" value="Unassembled WGS sequence"/>
</dbReference>
<evidence type="ECO:0000313" key="1">
    <source>
        <dbReference type="EMBL" id="TQR43533.1"/>
    </source>
</evidence>
<dbReference type="PROSITE" id="PS51257">
    <property type="entry name" value="PROKAR_LIPOPROTEIN"/>
    <property type="match status" value="1"/>
</dbReference>
<accession>A0ABY3ALA5</accession>
<comment type="caution">
    <text evidence="1">The sequence shown here is derived from an EMBL/GenBank/DDBJ whole genome shotgun (WGS) entry which is preliminary data.</text>
</comment>
<evidence type="ECO:0000313" key="2">
    <source>
        <dbReference type="Proteomes" id="UP000316208"/>
    </source>
</evidence>
<dbReference type="InterPro" id="IPR051200">
    <property type="entry name" value="Host-pathogen_enzymatic-act"/>
</dbReference>
<organism evidence="1 2">
    <name type="scientific">Paenibacillus popilliae</name>
    <name type="common">Bacillus popilliae</name>
    <dbReference type="NCBI Taxonomy" id="78057"/>
    <lineage>
        <taxon>Bacteria</taxon>
        <taxon>Bacillati</taxon>
        <taxon>Bacillota</taxon>
        <taxon>Bacilli</taxon>
        <taxon>Bacillales</taxon>
        <taxon>Paenibacillaceae</taxon>
        <taxon>Paenibacillus</taxon>
    </lineage>
</organism>
<dbReference type="InterPro" id="IPR015943">
    <property type="entry name" value="WD40/YVTN_repeat-like_dom_sf"/>
</dbReference>
<sequence length="331" mass="36336">MRLAPFLRTLLPLLPLLAPLTLAFVLTGCGKNDFQPIEQQPIIVSVNVKDHSLSFLDPVRNKVSAAWQLDFPLSGALFLAQDQLLVYGKQADKALIYQLSTGKQIETWDVGKGAANALLSHSKQFVYFVDQHHKSIRAFRLDGTLQYEVSVGKQPLHMYEAKDGSKLYVINFDDTTMSIIDTQLQKVVQTFGINESSAGGLLLDDRRELWVGGHGSGAEVESDIHVYNMDTGSLIRRIPAPYMPVSFAQTDTGIFALSHGSSTLRKFARNTGAELGTIKIGANPFEMKEIGGKLYIASYDSNEIYVINPNSLTVSSIIPVGQGPFQITSNS</sequence>
<dbReference type="RefSeq" id="WP_142545361.1">
    <property type="nucleotide sequence ID" value="NZ_SADY01000006.1"/>
</dbReference>
<protein>
    <submittedName>
        <fullName evidence="1">YncE family protein</fullName>
    </submittedName>
</protein>